<dbReference type="PANTHER" id="PTHR10283">
    <property type="entry name" value="SOLUTE CARRIER FAMILY 13 MEMBER"/>
    <property type="match status" value="1"/>
</dbReference>
<feature type="transmembrane region" description="Helical" evidence="5">
    <location>
        <begin position="146"/>
        <end position="165"/>
    </location>
</feature>
<dbReference type="KEGG" id="ngr:NAEGRDRAFT_69252"/>
<evidence type="ECO:0000313" key="6">
    <source>
        <dbReference type="EMBL" id="EFC42791.1"/>
    </source>
</evidence>
<keyword evidence="4 5" id="KW-0472">Membrane</keyword>
<feature type="transmembrane region" description="Helical" evidence="5">
    <location>
        <begin position="617"/>
        <end position="635"/>
    </location>
</feature>
<feature type="transmembrane region" description="Helical" evidence="5">
    <location>
        <begin position="247"/>
        <end position="280"/>
    </location>
</feature>
<feature type="transmembrane region" description="Helical" evidence="5">
    <location>
        <begin position="655"/>
        <end position="677"/>
    </location>
</feature>
<dbReference type="AlphaFoldDB" id="D2VK32"/>
<evidence type="ECO:0000256" key="4">
    <source>
        <dbReference type="ARBA" id="ARBA00023136"/>
    </source>
</evidence>
<feature type="transmembrane region" description="Helical" evidence="5">
    <location>
        <begin position="300"/>
        <end position="324"/>
    </location>
</feature>
<gene>
    <name evidence="6" type="ORF">NAEGRDRAFT_69252</name>
</gene>
<keyword evidence="2 5" id="KW-0812">Transmembrane</keyword>
<evidence type="ECO:0000256" key="1">
    <source>
        <dbReference type="ARBA" id="ARBA00004141"/>
    </source>
</evidence>
<sequence length="701" mass="78414">MKNSLNTQNHQIIDEEGSASQYQLVEGDQSSMEIIEGNAQSGFRGKFQAQKAKFIKFKNNLYVKRVTAVVLFWFKLLSGPVMALPFFCGALSGWGSTVDIDRCAGITAWLACYWILQPVHVTVTSFMPLILFPLLGTTSGKNMASAYYNDTSILCIGSFIVAAAIEKWNIHKRFALFVLSFIGLRPRILLFAFTCLVGFITMWISNSATTAMFIPMANAVITSIRVRNEENPNKQEREREEIKIKKFAKALFMIIPFASSIMGSSTLIGTTTNLVIGQVLNSQFKKLATSTNNPVTFLNWFIYAFPPMIVLLIITFLYFLIVLVRTINLKEEEPILTEIELGQNNLKENLLEESEYYVENINEDQEPIENNDKLLSVATSESDSNTSKKKKKDKKKKLPNVFKKEYKKLGKIKFEEIVISLLFLVMCLLWLLRDLSFGTTRISWSYLVFFMSGKPVKKQDTVMAYPTDGTVAIVIGILLFFIPSFNRAEAPIVEQESDKSLTRMQRFKAQLFKWRNTTGRIMEWKEVQEKLQWDILILLGGGFALAQAFSDCGFSEFVVNVMVVKLDLANKVAPYTLMFVIVFGISLLTELTTNTSIAVLSMPVLAVLGPKLGQNPVFFMASATLACSMAFMTPIGTGPNLLAFSAKHYSIFDGLLHGGVINIIGVAAIMLGSMAMFPTIGVVPNVIPDWGKTNSTTHSIF</sequence>
<reference evidence="6 7" key="1">
    <citation type="journal article" date="2010" name="Cell">
        <title>The genome of Naegleria gruberi illuminates early eukaryotic versatility.</title>
        <authorList>
            <person name="Fritz-Laylin L.K."/>
            <person name="Prochnik S.E."/>
            <person name="Ginger M.L."/>
            <person name="Dacks J.B."/>
            <person name="Carpenter M.L."/>
            <person name="Field M.C."/>
            <person name="Kuo A."/>
            <person name="Paredez A."/>
            <person name="Chapman J."/>
            <person name="Pham J."/>
            <person name="Shu S."/>
            <person name="Neupane R."/>
            <person name="Cipriano M."/>
            <person name="Mancuso J."/>
            <person name="Tu H."/>
            <person name="Salamov A."/>
            <person name="Lindquist E."/>
            <person name="Shapiro H."/>
            <person name="Lucas S."/>
            <person name="Grigoriev I.V."/>
            <person name="Cande W.Z."/>
            <person name="Fulton C."/>
            <person name="Rokhsar D.S."/>
            <person name="Dawson S.C."/>
        </authorList>
    </citation>
    <scope>NUCLEOTIDE SEQUENCE [LARGE SCALE GENOMIC DNA]</scope>
    <source>
        <strain evidence="6 7">NEG-M</strain>
    </source>
</reference>
<name>D2VK32_NAEGR</name>
<dbReference type="GO" id="GO:0005886">
    <property type="term" value="C:plasma membrane"/>
    <property type="evidence" value="ECO:0007669"/>
    <property type="project" value="TreeGrafter"/>
</dbReference>
<evidence type="ECO:0000256" key="3">
    <source>
        <dbReference type="ARBA" id="ARBA00022989"/>
    </source>
</evidence>
<evidence type="ECO:0000256" key="5">
    <source>
        <dbReference type="SAM" id="Phobius"/>
    </source>
</evidence>
<dbReference type="OMA" id="THIMAHT"/>
<keyword evidence="3 5" id="KW-1133">Transmembrane helix</keyword>
<feature type="transmembrane region" description="Helical" evidence="5">
    <location>
        <begin position="462"/>
        <end position="482"/>
    </location>
</feature>
<evidence type="ECO:0000313" key="7">
    <source>
        <dbReference type="Proteomes" id="UP000006671"/>
    </source>
</evidence>
<proteinExistence type="predicted"/>
<keyword evidence="7" id="KW-1185">Reference proteome</keyword>
<organism evidence="7">
    <name type="scientific">Naegleria gruberi</name>
    <name type="common">Amoeba</name>
    <dbReference type="NCBI Taxonomy" id="5762"/>
    <lineage>
        <taxon>Eukaryota</taxon>
        <taxon>Discoba</taxon>
        <taxon>Heterolobosea</taxon>
        <taxon>Tetramitia</taxon>
        <taxon>Eutetramitia</taxon>
        <taxon>Vahlkampfiidae</taxon>
        <taxon>Naegleria</taxon>
    </lineage>
</organism>
<feature type="transmembrane region" description="Helical" evidence="5">
    <location>
        <begin position="414"/>
        <end position="432"/>
    </location>
</feature>
<dbReference type="EMBL" id="GG738877">
    <property type="protein sequence ID" value="EFC42791.1"/>
    <property type="molecule type" value="Genomic_DNA"/>
</dbReference>
<dbReference type="GeneID" id="8852879"/>
<feature type="transmembrane region" description="Helical" evidence="5">
    <location>
        <begin position="70"/>
        <end position="94"/>
    </location>
</feature>
<dbReference type="RefSeq" id="XP_002675535.1">
    <property type="nucleotide sequence ID" value="XM_002675489.1"/>
</dbReference>
<dbReference type="InParanoid" id="D2VK32"/>
<dbReference type="STRING" id="5762.D2VK32"/>
<feature type="transmembrane region" description="Helical" evidence="5">
    <location>
        <begin position="577"/>
        <end position="605"/>
    </location>
</feature>
<dbReference type="eggNOG" id="KOG1281">
    <property type="taxonomic scope" value="Eukaryota"/>
</dbReference>
<dbReference type="GO" id="GO:0005310">
    <property type="term" value="F:dicarboxylic acid transmembrane transporter activity"/>
    <property type="evidence" value="ECO:0007669"/>
    <property type="project" value="UniProtKB-ARBA"/>
</dbReference>
<dbReference type="Proteomes" id="UP000006671">
    <property type="component" value="Unassembled WGS sequence"/>
</dbReference>
<dbReference type="PANTHER" id="PTHR10283:SF82">
    <property type="entry name" value="SOLUTE CARRIER FAMILY 13 MEMBER 2"/>
    <property type="match status" value="1"/>
</dbReference>
<feature type="transmembrane region" description="Helical" evidence="5">
    <location>
        <begin position="106"/>
        <end position="134"/>
    </location>
</feature>
<protein>
    <submittedName>
        <fullName evidence="6">Predicted protein</fullName>
    </submittedName>
</protein>
<dbReference type="GO" id="GO:0015556">
    <property type="term" value="F:C4-dicarboxylate transmembrane transporter activity"/>
    <property type="evidence" value="ECO:0007669"/>
    <property type="project" value="UniProtKB-ARBA"/>
</dbReference>
<feature type="transmembrane region" description="Helical" evidence="5">
    <location>
        <begin position="186"/>
        <end position="204"/>
    </location>
</feature>
<evidence type="ECO:0000256" key="2">
    <source>
        <dbReference type="ARBA" id="ARBA00022692"/>
    </source>
</evidence>
<accession>D2VK32</accession>
<dbReference type="Pfam" id="PF00939">
    <property type="entry name" value="Na_sulph_symp"/>
    <property type="match status" value="1"/>
</dbReference>
<dbReference type="InterPro" id="IPR001898">
    <property type="entry name" value="SLC13A/DASS"/>
</dbReference>
<dbReference type="OrthoDB" id="6493944at2759"/>
<comment type="subcellular location">
    <subcellularLocation>
        <location evidence="1">Membrane</location>
        <topology evidence="1">Multi-pass membrane protein</topology>
    </subcellularLocation>
</comment>
<dbReference type="VEuPathDB" id="AmoebaDB:NAEGRDRAFT_69252"/>